<sequence length="58" mass="6680">MRGPYSIPFSWELELSAEQLWLQYLVGITGKDPSTYLGKRSLNTKSILIKLKRLIVVQ</sequence>
<dbReference type="AlphaFoldDB" id="A0A822ZRT0"/>
<evidence type="ECO:0000313" key="1">
    <source>
        <dbReference type="EMBL" id="DAD46241.1"/>
    </source>
</evidence>
<accession>A0A822ZRT0</accession>
<dbReference type="EMBL" id="DUZY01000007">
    <property type="protein sequence ID" value="DAD46241.1"/>
    <property type="molecule type" value="Genomic_DNA"/>
</dbReference>
<proteinExistence type="predicted"/>
<reference evidence="1 2" key="1">
    <citation type="journal article" date="2020" name="Mol. Biol. Evol.">
        <title>Distinct Expression and Methylation Patterns for Genes with Different Fates following a Single Whole-Genome Duplication in Flowering Plants.</title>
        <authorList>
            <person name="Shi T."/>
            <person name="Rahmani R.S."/>
            <person name="Gugger P.F."/>
            <person name="Wang M."/>
            <person name="Li H."/>
            <person name="Zhang Y."/>
            <person name="Li Z."/>
            <person name="Wang Q."/>
            <person name="Van de Peer Y."/>
            <person name="Marchal K."/>
            <person name="Chen J."/>
        </authorList>
    </citation>
    <scope>NUCLEOTIDE SEQUENCE [LARGE SCALE GENOMIC DNA]</scope>
    <source>
        <tissue evidence="1">Leaf</tissue>
    </source>
</reference>
<gene>
    <name evidence="1" type="ORF">HUJ06_004471</name>
</gene>
<comment type="caution">
    <text evidence="1">The sequence shown here is derived from an EMBL/GenBank/DDBJ whole genome shotgun (WGS) entry which is preliminary data.</text>
</comment>
<evidence type="ECO:0000313" key="2">
    <source>
        <dbReference type="Proteomes" id="UP000607653"/>
    </source>
</evidence>
<keyword evidence="2" id="KW-1185">Reference proteome</keyword>
<name>A0A822ZRT0_NELNU</name>
<dbReference type="Proteomes" id="UP000607653">
    <property type="component" value="Unassembled WGS sequence"/>
</dbReference>
<protein>
    <submittedName>
        <fullName evidence="1">Uncharacterized protein</fullName>
    </submittedName>
</protein>
<organism evidence="1 2">
    <name type="scientific">Nelumbo nucifera</name>
    <name type="common">Sacred lotus</name>
    <dbReference type="NCBI Taxonomy" id="4432"/>
    <lineage>
        <taxon>Eukaryota</taxon>
        <taxon>Viridiplantae</taxon>
        <taxon>Streptophyta</taxon>
        <taxon>Embryophyta</taxon>
        <taxon>Tracheophyta</taxon>
        <taxon>Spermatophyta</taxon>
        <taxon>Magnoliopsida</taxon>
        <taxon>Proteales</taxon>
        <taxon>Nelumbonaceae</taxon>
        <taxon>Nelumbo</taxon>
    </lineage>
</organism>